<organism evidence="3 4">
    <name type="scientific">Caulobacter flavus</name>
    <dbReference type="NCBI Taxonomy" id="1679497"/>
    <lineage>
        <taxon>Bacteria</taxon>
        <taxon>Pseudomonadati</taxon>
        <taxon>Pseudomonadota</taxon>
        <taxon>Alphaproteobacteria</taxon>
        <taxon>Caulobacterales</taxon>
        <taxon>Caulobacteraceae</taxon>
        <taxon>Caulobacter</taxon>
    </lineage>
</organism>
<dbReference type="PANTHER" id="PTHR34595">
    <property type="entry name" value="BLR5612 PROTEIN"/>
    <property type="match status" value="1"/>
</dbReference>
<protein>
    <recommendedName>
        <fullName evidence="1">Circularly permuted ATP-grasp type 2 domain-containing protein</fullName>
    </recommendedName>
</protein>
<accession>A0A2N5CLH7</accession>
<evidence type="ECO:0000313" key="3">
    <source>
        <dbReference type="EMBL" id="PLR06588.1"/>
    </source>
</evidence>
<dbReference type="PIRSF" id="PIRSF005522">
    <property type="entry name" value="UCP005522"/>
    <property type="match status" value="1"/>
</dbReference>
<evidence type="ECO:0000313" key="5">
    <source>
        <dbReference type="Proteomes" id="UP000281192"/>
    </source>
</evidence>
<dbReference type="Proteomes" id="UP000234483">
    <property type="component" value="Unassembled WGS sequence"/>
</dbReference>
<dbReference type="Pfam" id="PF14403">
    <property type="entry name" value="CP_ATPgrasp_2"/>
    <property type="match status" value="1"/>
</dbReference>
<sequence>MAAKIQSLDEAPTLPMTGAAYLPGVAYDEMFAAGGDVRAHYAPLQSRMATLGASALADRQKTLERSFLLQGITFTVYGAGSATERIIPTDLFPRIIPAAEWARIESGLTQRLQALNMFLADIYGEQKILMDGVVPRELVLGAPSYRREMQNLYVPHKSYANVCGSDLIRGQDGEFAVLEDNLRVPSGVSYMLANRDAAKRTFPGTYREAGVRPVERYPDLLLATLKSMSADWRSDPQVVVLTPGVYNSAYYEHAYLARLMGVPLVEGRDLVVHDNMVYMRTTTGLRRVDVIYRRVDDDFIDPLTFRRDSSLGAAGLFNAYRAGNVVICNAPGTGVADDKAVYAFVPDIIRYYLGEDPILPNIETYLCREKSQLSHVLDNLDKLVVKAVGASGGYGMLVGPHASAQERAEFAEALKADQANYIAQPTIQLSTAPCLVDGRIEPRHVDLRPFILSGEKTIVTPGALTRVALKRGSLVVNSSQGGGSKDTWVLAEENGHHNGNGHAHKGAGQ</sequence>
<dbReference type="EMBL" id="CP026100">
    <property type="protein sequence ID" value="AYV49666.1"/>
    <property type="molecule type" value="Genomic_DNA"/>
</dbReference>
<dbReference type="Proteomes" id="UP000281192">
    <property type="component" value="Chromosome"/>
</dbReference>
<proteinExistence type="predicted"/>
<dbReference type="Gene3D" id="3.30.1490.270">
    <property type="match status" value="1"/>
</dbReference>
<reference evidence="3 4" key="1">
    <citation type="submission" date="2017-12" db="EMBL/GenBank/DDBJ databases">
        <title>The genome sequence of Caulobacter flavus CGMCC1 15093.</title>
        <authorList>
            <person name="Gao J."/>
            <person name="Mao X."/>
            <person name="Sun J."/>
        </authorList>
    </citation>
    <scope>NUCLEOTIDE SEQUENCE [LARGE SCALE GENOMIC DNA]</scope>
    <source>
        <strain evidence="3 4">CGMCC1 15093</strain>
    </source>
</reference>
<dbReference type="AlphaFoldDB" id="A0A2N5CLH7"/>
<feature type="domain" description="Circularly permuted ATP-grasp type 2" evidence="1">
    <location>
        <begin position="93"/>
        <end position="468"/>
    </location>
</feature>
<dbReference type="InterPro" id="IPR025841">
    <property type="entry name" value="CP_ATPgrasp_2"/>
</dbReference>
<evidence type="ECO:0000313" key="2">
    <source>
        <dbReference type="EMBL" id="AYV49666.1"/>
    </source>
</evidence>
<evidence type="ECO:0000259" key="1">
    <source>
        <dbReference type="Pfam" id="PF14403"/>
    </source>
</evidence>
<dbReference type="InterPro" id="IPR051680">
    <property type="entry name" value="ATP-dep_Glu-Cys_Ligase-2"/>
</dbReference>
<dbReference type="KEGG" id="cfh:C1707_19900"/>
<dbReference type="OrthoDB" id="9804079at2"/>
<reference evidence="2 5" key="2">
    <citation type="submission" date="2018-01" db="EMBL/GenBank/DDBJ databases">
        <title>Complete genome sequence of Caulobacter flavus RHGG3.</title>
        <authorList>
            <person name="Yang E."/>
        </authorList>
    </citation>
    <scope>NUCLEOTIDE SEQUENCE [LARGE SCALE GENOMIC DNA]</scope>
    <source>
        <strain evidence="2 5">RHGG3</strain>
    </source>
</reference>
<name>A0A2N5CLH7_9CAUL</name>
<dbReference type="InterPro" id="IPR016450">
    <property type="entry name" value="UCP005522"/>
</dbReference>
<keyword evidence="5" id="KW-1185">Reference proteome</keyword>
<gene>
    <name evidence="2" type="ORF">C1707_19900</name>
    <name evidence="3" type="ORF">CFHF_25270</name>
</gene>
<dbReference type="Gene3D" id="3.40.50.11290">
    <property type="match status" value="1"/>
</dbReference>
<dbReference type="EMBL" id="PJRQ01000052">
    <property type="protein sequence ID" value="PLR06588.1"/>
    <property type="molecule type" value="Genomic_DNA"/>
</dbReference>
<dbReference type="PANTHER" id="PTHR34595:SF7">
    <property type="entry name" value="SLL1039 PROTEIN"/>
    <property type="match status" value="1"/>
</dbReference>
<evidence type="ECO:0000313" key="4">
    <source>
        <dbReference type="Proteomes" id="UP000234483"/>
    </source>
</evidence>
<dbReference type="RefSeq" id="WP_101715762.1">
    <property type="nucleotide sequence ID" value="NZ_CP026100.1"/>
</dbReference>
<dbReference type="SUPFAM" id="SSF56059">
    <property type="entry name" value="Glutathione synthetase ATP-binding domain-like"/>
    <property type="match status" value="1"/>
</dbReference>